<dbReference type="EMBL" id="SNSC02000016">
    <property type="protein sequence ID" value="TID17438.1"/>
    <property type="molecule type" value="Genomic_DNA"/>
</dbReference>
<accession>A0A4Z1NVI0</accession>
<evidence type="ECO:0000313" key="2">
    <source>
        <dbReference type="Proteomes" id="UP000298493"/>
    </source>
</evidence>
<gene>
    <name evidence="1" type="ORF">E6O75_ATG08184</name>
</gene>
<protein>
    <submittedName>
        <fullName evidence="1">Uncharacterized protein</fullName>
    </submittedName>
</protein>
<evidence type="ECO:0000313" key="1">
    <source>
        <dbReference type="EMBL" id="TID17438.1"/>
    </source>
</evidence>
<organism evidence="1 2">
    <name type="scientific">Venturia nashicola</name>
    <dbReference type="NCBI Taxonomy" id="86259"/>
    <lineage>
        <taxon>Eukaryota</taxon>
        <taxon>Fungi</taxon>
        <taxon>Dikarya</taxon>
        <taxon>Ascomycota</taxon>
        <taxon>Pezizomycotina</taxon>
        <taxon>Dothideomycetes</taxon>
        <taxon>Pleosporomycetidae</taxon>
        <taxon>Venturiales</taxon>
        <taxon>Venturiaceae</taxon>
        <taxon>Venturia</taxon>
    </lineage>
</organism>
<name>A0A4Z1NVI0_9PEZI</name>
<proteinExistence type="predicted"/>
<keyword evidence="2" id="KW-1185">Reference proteome</keyword>
<dbReference type="AlphaFoldDB" id="A0A4Z1NVI0"/>
<sequence>MSQALVPQTAPRVSGLALQTANSSFGTVSLHASTYTGKAYLRLPTGQQGRTLIILDMISIVQQSGLMLYG</sequence>
<reference evidence="1 2" key="1">
    <citation type="submission" date="2019-04" db="EMBL/GenBank/DDBJ databases">
        <title>High contiguity whole genome sequence and gene annotation resource for two Venturia nashicola isolates.</title>
        <authorList>
            <person name="Prokchorchik M."/>
            <person name="Won K."/>
            <person name="Lee Y."/>
            <person name="Choi E.D."/>
            <person name="Segonzac C."/>
            <person name="Sohn K.H."/>
        </authorList>
    </citation>
    <scope>NUCLEOTIDE SEQUENCE [LARGE SCALE GENOMIC DNA]</scope>
    <source>
        <strain evidence="1 2">PRI2</strain>
    </source>
</reference>
<dbReference type="Proteomes" id="UP000298493">
    <property type="component" value="Unassembled WGS sequence"/>
</dbReference>
<comment type="caution">
    <text evidence="1">The sequence shown here is derived from an EMBL/GenBank/DDBJ whole genome shotgun (WGS) entry which is preliminary data.</text>
</comment>